<dbReference type="InterPro" id="IPR046554">
    <property type="entry name" value="DUF6708"/>
</dbReference>
<name>A0ABX0LA77_9NEIS</name>
<protein>
    <recommendedName>
        <fullName evidence="2">DUF6708 domain-containing protein</fullName>
    </recommendedName>
</protein>
<keyword evidence="1" id="KW-0812">Transmembrane</keyword>
<evidence type="ECO:0000313" key="3">
    <source>
        <dbReference type="EMBL" id="NHR04277.1"/>
    </source>
</evidence>
<evidence type="ECO:0000259" key="2">
    <source>
        <dbReference type="Pfam" id="PF20455"/>
    </source>
</evidence>
<accession>A0ABX0LA77</accession>
<feature type="transmembrane region" description="Helical" evidence="1">
    <location>
        <begin position="240"/>
        <end position="258"/>
    </location>
</feature>
<gene>
    <name evidence="3" type="ORF">HA052_03615</name>
</gene>
<keyword evidence="1" id="KW-1133">Transmembrane helix</keyword>
<keyword evidence="1" id="KW-0472">Membrane</keyword>
<dbReference type="Proteomes" id="UP001515641">
    <property type="component" value="Unassembled WGS sequence"/>
</dbReference>
<proteinExistence type="predicted"/>
<evidence type="ECO:0000256" key="1">
    <source>
        <dbReference type="SAM" id="Phobius"/>
    </source>
</evidence>
<dbReference type="EMBL" id="JAAOMA010000003">
    <property type="protein sequence ID" value="NHR04277.1"/>
    <property type="molecule type" value="Genomic_DNA"/>
</dbReference>
<comment type="caution">
    <text evidence="3">The sequence shown here is derived from an EMBL/GenBank/DDBJ whole genome shotgun (WGS) entry which is preliminary data.</text>
</comment>
<evidence type="ECO:0000313" key="4">
    <source>
        <dbReference type="Proteomes" id="UP001515641"/>
    </source>
</evidence>
<reference evidence="3 4" key="1">
    <citation type="submission" date="2020-03" db="EMBL/GenBank/DDBJ databases">
        <title>Draft genome sequence of environmentally isolated cultures.</title>
        <authorList>
            <person name="Wilson H.S."/>
            <person name="De Leon M.E."/>
        </authorList>
    </citation>
    <scope>NUCLEOTIDE SEQUENCE [LARGE SCALE GENOMIC DNA]</scope>
    <source>
        <strain evidence="3 4">HSC-31F16</strain>
    </source>
</reference>
<keyword evidence="4" id="KW-1185">Reference proteome</keyword>
<dbReference type="RefSeq" id="WP_166450802.1">
    <property type="nucleotide sequence ID" value="NZ_JAAOMA010000003.1"/>
</dbReference>
<sequence>MEYTGLLKKYKVNRPLSSQDRENQLRQDKRLNIKIAHELTVIEINSSYLELVDKFFFWKGGLTTVCILLLSAITIMIASILKIVIFERAEELEAWLMLAFICIGSSPLIWLFSNSIRKEIKLTHYPIKFNRKTRKIHAFRLDGSILTANWDEVYFTQARVTSNYWEIQGHILADDGETVLETFALPALAHGLLEKEAVKGYWEFVRRYMEEGPTSVIDIITGCLPIKNQKETLAFSYHRLAFSLGSSFSPFMIMYYLMDYPGRMLVMHYSKIPQWPREIEEQCPVEPNDPYFKDASSNPD</sequence>
<feature type="transmembrane region" description="Helical" evidence="1">
    <location>
        <begin position="92"/>
        <end position="112"/>
    </location>
</feature>
<dbReference type="Pfam" id="PF20455">
    <property type="entry name" value="DUF6708"/>
    <property type="match status" value="1"/>
</dbReference>
<feature type="domain" description="DUF6708" evidence="2">
    <location>
        <begin position="121"/>
        <end position="286"/>
    </location>
</feature>
<feature type="transmembrane region" description="Helical" evidence="1">
    <location>
        <begin position="62"/>
        <end position="86"/>
    </location>
</feature>
<organism evidence="3 4">
    <name type="scientific">Chromobacterium fluminis</name>
    <dbReference type="NCBI Taxonomy" id="3044269"/>
    <lineage>
        <taxon>Bacteria</taxon>
        <taxon>Pseudomonadati</taxon>
        <taxon>Pseudomonadota</taxon>
        <taxon>Betaproteobacteria</taxon>
        <taxon>Neisseriales</taxon>
        <taxon>Chromobacteriaceae</taxon>
        <taxon>Chromobacterium</taxon>
    </lineage>
</organism>